<dbReference type="Pfam" id="PF00462">
    <property type="entry name" value="Glutaredoxin"/>
    <property type="match status" value="1"/>
</dbReference>
<dbReference type="Proteomes" id="UP000199488">
    <property type="component" value="Unassembled WGS sequence"/>
</dbReference>
<dbReference type="STRING" id="1122204.SAMN05421781_1934"/>
<proteinExistence type="predicted"/>
<dbReference type="OrthoDB" id="2943861at2"/>
<evidence type="ECO:0000313" key="3">
    <source>
        <dbReference type="Proteomes" id="UP000199488"/>
    </source>
</evidence>
<protein>
    <submittedName>
        <fullName evidence="2">Glutaredoxin</fullName>
    </submittedName>
</protein>
<reference evidence="2 3" key="1">
    <citation type="submission" date="2016-10" db="EMBL/GenBank/DDBJ databases">
        <authorList>
            <person name="de Groot N.N."/>
        </authorList>
    </citation>
    <scope>NUCLEOTIDE SEQUENCE [LARGE SCALE GENOMIC DNA]</scope>
    <source>
        <strain evidence="2 3">DSM 23126</strain>
    </source>
</reference>
<dbReference type="InterPro" id="IPR036249">
    <property type="entry name" value="Thioredoxin-like_sf"/>
</dbReference>
<name>A0A1H2V6K5_9BACI</name>
<dbReference type="EMBL" id="FNNC01000004">
    <property type="protein sequence ID" value="SDW63539.1"/>
    <property type="molecule type" value="Genomic_DNA"/>
</dbReference>
<gene>
    <name evidence="2" type="ORF">SAMN05421781_1934</name>
</gene>
<keyword evidence="3" id="KW-1185">Reference proteome</keyword>
<evidence type="ECO:0000259" key="1">
    <source>
        <dbReference type="Pfam" id="PF00462"/>
    </source>
</evidence>
<dbReference type="Gene3D" id="3.40.30.10">
    <property type="entry name" value="Glutaredoxin"/>
    <property type="match status" value="1"/>
</dbReference>
<dbReference type="InterPro" id="IPR002109">
    <property type="entry name" value="Glutaredoxin"/>
</dbReference>
<evidence type="ECO:0000313" key="2">
    <source>
        <dbReference type="EMBL" id="SDW63539.1"/>
    </source>
</evidence>
<sequence>MVTLYTIDGCQDCWHWREMLEKNHISFREKNLFTDKQAVNDLLASIGEVKAPVLLCRKKQIPLSSVLASHC</sequence>
<dbReference type="AlphaFoldDB" id="A0A1H2V6K5"/>
<dbReference type="SUPFAM" id="SSF52833">
    <property type="entry name" value="Thioredoxin-like"/>
    <property type="match status" value="1"/>
</dbReference>
<dbReference type="RefSeq" id="WP_091614313.1">
    <property type="nucleotide sequence ID" value="NZ_FNNC01000004.1"/>
</dbReference>
<accession>A0A1H2V6K5</accession>
<feature type="domain" description="Glutaredoxin" evidence="1">
    <location>
        <begin position="2"/>
        <end position="58"/>
    </location>
</feature>
<organism evidence="2 3">
    <name type="scientific">Marinococcus luteus</name>
    <dbReference type="NCBI Taxonomy" id="1122204"/>
    <lineage>
        <taxon>Bacteria</taxon>
        <taxon>Bacillati</taxon>
        <taxon>Bacillota</taxon>
        <taxon>Bacilli</taxon>
        <taxon>Bacillales</taxon>
        <taxon>Bacillaceae</taxon>
        <taxon>Marinococcus</taxon>
    </lineage>
</organism>